<dbReference type="InterPro" id="IPR002942">
    <property type="entry name" value="S4_RNA-bd"/>
</dbReference>
<dbReference type="InterPro" id="IPR020103">
    <property type="entry name" value="PsdUridine_synth_cat_dom_sf"/>
</dbReference>
<gene>
    <name evidence="12" type="ORF">PG2T_04660</name>
</gene>
<keyword evidence="5 8" id="KW-0694">RNA-binding</keyword>
<dbReference type="InParanoid" id="A0A1B1YS12"/>
<dbReference type="STRING" id="1810504.PG2T_04660"/>
<evidence type="ECO:0000256" key="10">
    <source>
        <dbReference type="SAM" id="MobiDB-lite"/>
    </source>
</evidence>
<dbReference type="InterPro" id="IPR036986">
    <property type="entry name" value="S4_RNA-bd_sf"/>
</dbReference>
<dbReference type="Gene3D" id="3.10.290.10">
    <property type="entry name" value="RNA-binding S4 domain"/>
    <property type="match status" value="1"/>
</dbReference>
<evidence type="ECO:0000313" key="12">
    <source>
        <dbReference type="EMBL" id="ANX03551.1"/>
    </source>
</evidence>
<dbReference type="Proteomes" id="UP000092952">
    <property type="component" value="Chromosome"/>
</dbReference>
<dbReference type="GO" id="GO:0160141">
    <property type="term" value="F:23S rRNA pseudouridine(955/2504/2580) synthase activity"/>
    <property type="evidence" value="ECO:0007669"/>
    <property type="project" value="UniProtKB-EC"/>
</dbReference>
<comment type="function">
    <text evidence="2">Responsible for synthesis of pseudouridine from uracil at positions 955, 2504 and 2580 in 23S ribosomal RNA.</text>
</comment>
<dbReference type="Pfam" id="PF01479">
    <property type="entry name" value="S4"/>
    <property type="match status" value="1"/>
</dbReference>
<evidence type="ECO:0000256" key="8">
    <source>
        <dbReference type="PROSITE-ProRule" id="PRU00182"/>
    </source>
</evidence>
<dbReference type="GO" id="GO:0003723">
    <property type="term" value="F:RNA binding"/>
    <property type="evidence" value="ECO:0007669"/>
    <property type="project" value="UniProtKB-KW"/>
</dbReference>
<dbReference type="InterPro" id="IPR006145">
    <property type="entry name" value="PsdUridine_synth_RsuA/RluA"/>
</dbReference>
<evidence type="ECO:0000313" key="13">
    <source>
        <dbReference type="Proteomes" id="UP000092952"/>
    </source>
</evidence>
<dbReference type="InterPro" id="IPR050188">
    <property type="entry name" value="RluA_PseudoU_synthase"/>
</dbReference>
<evidence type="ECO:0000256" key="9">
    <source>
        <dbReference type="RuleBase" id="RU362028"/>
    </source>
</evidence>
<dbReference type="NCBIfam" id="TIGR00005">
    <property type="entry name" value="rluA_subfam"/>
    <property type="match status" value="1"/>
</dbReference>
<proteinExistence type="inferred from homology"/>
<evidence type="ECO:0000256" key="7">
    <source>
        <dbReference type="PIRSR" id="PIRSR606225-1"/>
    </source>
</evidence>
<organism evidence="12 13">
    <name type="scientific">Immundisolibacter cernigliae</name>
    <dbReference type="NCBI Taxonomy" id="1810504"/>
    <lineage>
        <taxon>Bacteria</taxon>
        <taxon>Pseudomonadati</taxon>
        <taxon>Pseudomonadota</taxon>
        <taxon>Gammaproteobacteria</taxon>
        <taxon>Immundisolibacterales</taxon>
        <taxon>Immundisolibacteraceae</taxon>
        <taxon>Immundisolibacter</taxon>
    </lineage>
</organism>
<accession>A0A1B1YS12</accession>
<dbReference type="InterPro" id="IPR006225">
    <property type="entry name" value="PsdUridine_synth_RluC/D"/>
</dbReference>
<sequence length="325" mass="35593">MTGLNTGTDAAPGRAVAYVNVADDQAGQRVDNFLMARFRGLPRSRVYRLLRRGEVRVNGGRIGPEHRLQAGDRVRLPPVDLPPPRPPGEAPDHQLRELTGSILFENERLLVLDKPAGLACHGGSGVSFGVIEALRQLRPNQPFFELVHRLDRDTSGCLLIAKRRSTLRALHEQLRSGAVGKRYLALLVGQFPGRRQRVDAALDRYERGGERLVRVAADGKPAQTVFHLRERFAGASLVEAELLSGRTHQIRVHAQYLGCPVAGDPKYGDPAAEAALGAIGLKRLFLHAAKIELAPLDDDTPQVFEAPLPAALEAVLERLRDTQTT</sequence>
<dbReference type="EC" id="5.4.99.-" evidence="9"/>
<dbReference type="KEGG" id="gbi:PG2T_04660"/>
<evidence type="ECO:0000256" key="2">
    <source>
        <dbReference type="ARBA" id="ARBA00002876"/>
    </source>
</evidence>
<keyword evidence="13" id="KW-1185">Reference proteome</keyword>
<dbReference type="FunCoup" id="A0A1B1YS12">
    <property type="interactions" value="434"/>
</dbReference>
<dbReference type="AlphaFoldDB" id="A0A1B1YS12"/>
<feature type="domain" description="RNA-binding S4" evidence="11">
    <location>
        <begin position="28"/>
        <end position="89"/>
    </location>
</feature>
<comment type="similarity">
    <text evidence="3 9">Belongs to the pseudouridine synthase RluA family.</text>
</comment>
<dbReference type="GO" id="GO:0000455">
    <property type="term" value="P:enzyme-directed rRNA pseudouridine synthesis"/>
    <property type="evidence" value="ECO:0007669"/>
    <property type="project" value="TreeGrafter"/>
</dbReference>
<keyword evidence="6 9" id="KW-0413">Isomerase</keyword>
<evidence type="ECO:0000256" key="4">
    <source>
        <dbReference type="ARBA" id="ARBA00022552"/>
    </source>
</evidence>
<comment type="catalytic activity">
    <reaction evidence="1">
        <text>uridine(955/2504/2580) in 23S rRNA = pseudouridine(955/2504/2580) in 23S rRNA</text>
        <dbReference type="Rhea" id="RHEA:42528"/>
        <dbReference type="Rhea" id="RHEA-COMP:10099"/>
        <dbReference type="Rhea" id="RHEA-COMP:10100"/>
        <dbReference type="ChEBI" id="CHEBI:65314"/>
        <dbReference type="ChEBI" id="CHEBI:65315"/>
        <dbReference type="EC" id="5.4.99.24"/>
    </reaction>
</comment>
<dbReference type="Gene3D" id="3.30.2350.10">
    <property type="entry name" value="Pseudouridine synthase"/>
    <property type="match status" value="1"/>
</dbReference>
<dbReference type="PROSITE" id="PS50889">
    <property type="entry name" value="S4"/>
    <property type="match status" value="1"/>
</dbReference>
<dbReference type="CDD" id="cd00165">
    <property type="entry name" value="S4"/>
    <property type="match status" value="1"/>
</dbReference>
<dbReference type="EMBL" id="CP014671">
    <property type="protein sequence ID" value="ANX03551.1"/>
    <property type="molecule type" value="Genomic_DNA"/>
</dbReference>
<evidence type="ECO:0000259" key="11">
    <source>
        <dbReference type="SMART" id="SM00363"/>
    </source>
</evidence>
<dbReference type="InterPro" id="IPR006224">
    <property type="entry name" value="PsdUridine_synth_RluA-like_CS"/>
</dbReference>
<evidence type="ECO:0000256" key="1">
    <source>
        <dbReference type="ARBA" id="ARBA00000381"/>
    </source>
</evidence>
<comment type="catalytic activity">
    <reaction evidence="9">
        <text>a uridine in RNA = a pseudouridine in RNA</text>
        <dbReference type="Rhea" id="RHEA:48348"/>
        <dbReference type="Rhea" id="RHEA-COMP:12068"/>
        <dbReference type="Rhea" id="RHEA-COMP:12069"/>
        <dbReference type="ChEBI" id="CHEBI:65314"/>
        <dbReference type="ChEBI" id="CHEBI:65315"/>
    </reaction>
</comment>
<evidence type="ECO:0000256" key="6">
    <source>
        <dbReference type="ARBA" id="ARBA00023235"/>
    </source>
</evidence>
<protein>
    <recommendedName>
        <fullName evidence="9">Pseudouridine synthase</fullName>
        <ecNumber evidence="9">5.4.99.-</ecNumber>
    </recommendedName>
</protein>
<dbReference type="PROSITE" id="PS01129">
    <property type="entry name" value="PSI_RLU"/>
    <property type="match status" value="1"/>
</dbReference>
<reference evidence="13" key="1">
    <citation type="submission" date="2016-03" db="EMBL/GenBank/DDBJ databases">
        <title>Complete genome sequence of Solimmundus cernigliae, representing a novel lineage of polycyclic aromatic hydrocarbon degraders within the Gammaproteobacteria.</title>
        <authorList>
            <person name="Singleton D.R."/>
            <person name="Dickey A.N."/>
            <person name="Scholl E.H."/>
            <person name="Wright F.A."/>
            <person name="Aitken M.D."/>
        </authorList>
    </citation>
    <scope>NUCLEOTIDE SEQUENCE [LARGE SCALE GENOMIC DNA]</scope>
    <source>
        <strain evidence="13">TR3.2</strain>
    </source>
</reference>
<dbReference type="SUPFAM" id="SSF55120">
    <property type="entry name" value="Pseudouridine synthase"/>
    <property type="match status" value="1"/>
</dbReference>
<dbReference type="SUPFAM" id="SSF55174">
    <property type="entry name" value="Alpha-L RNA-binding motif"/>
    <property type="match status" value="1"/>
</dbReference>
<dbReference type="OrthoDB" id="9807829at2"/>
<dbReference type="Pfam" id="PF00849">
    <property type="entry name" value="PseudoU_synth_2"/>
    <property type="match status" value="1"/>
</dbReference>
<keyword evidence="4" id="KW-0698">rRNA processing</keyword>
<name>A0A1B1YS12_9GAMM</name>
<dbReference type="PANTHER" id="PTHR21600:SF92">
    <property type="entry name" value="RIBOSOMAL LARGE SUBUNIT PSEUDOURIDINE SYNTHASE C"/>
    <property type="match status" value="1"/>
</dbReference>
<evidence type="ECO:0000256" key="5">
    <source>
        <dbReference type="ARBA" id="ARBA00022884"/>
    </source>
</evidence>
<evidence type="ECO:0000256" key="3">
    <source>
        <dbReference type="ARBA" id="ARBA00010876"/>
    </source>
</evidence>
<feature type="compositionally biased region" description="Pro residues" evidence="10">
    <location>
        <begin position="79"/>
        <end position="89"/>
    </location>
</feature>
<feature type="active site" evidence="7">
    <location>
        <position position="151"/>
    </location>
</feature>
<feature type="region of interest" description="Disordered" evidence="10">
    <location>
        <begin position="71"/>
        <end position="92"/>
    </location>
</feature>
<dbReference type="PANTHER" id="PTHR21600">
    <property type="entry name" value="MITOCHONDRIAL RNA PSEUDOURIDINE SYNTHASE"/>
    <property type="match status" value="1"/>
</dbReference>
<dbReference type="CDD" id="cd02869">
    <property type="entry name" value="PseudoU_synth_RluA_like"/>
    <property type="match status" value="1"/>
</dbReference>
<dbReference type="SMART" id="SM00363">
    <property type="entry name" value="S4"/>
    <property type="match status" value="1"/>
</dbReference>